<dbReference type="HAMAP" id="MF_01256">
    <property type="entry name" value="YfiT_hydrol"/>
    <property type="match status" value="1"/>
</dbReference>
<keyword evidence="2" id="KW-0479">Metal-binding</keyword>
<keyword evidence="6" id="KW-0808">Transferase</keyword>
<organism evidence="6 7">
    <name type="scientific">Flavobacterium magnesitis</name>
    <dbReference type="NCBI Taxonomy" id="3138077"/>
    <lineage>
        <taxon>Bacteria</taxon>
        <taxon>Pseudomonadati</taxon>
        <taxon>Bacteroidota</taxon>
        <taxon>Flavobacteriia</taxon>
        <taxon>Flavobacteriales</taxon>
        <taxon>Flavobacteriaceae</taxon>
        <taxon>Flavobacterium</taxon>
    </lineage>
</organism>
<dbReference type="SUPFAM" id="SSF109854">
    <property type="entry name" value="DinB/YfiT-like putative metalloenzymes"/>
    <property type="match status" value="1"/>
</dbReference>
<keyword evidence="7" id="KW-1185">Reference proteome</keyword>
<evidence type="ECO:0000256" key="2">
    <source>
        <dbReference type="ARBA" id="ARBA00022723"/>
    </source>
</evidence>
<dbReference type="EMBL" id="JBCFQK010000012">
    <property type="protein sequence ID" value="MFA9194624.1"/>
    <property type="molecule type" value="Genomic_DNA"/>
</dbReference>
<protein>
    <submittedName>
        <fullName evidence="6">YfiT family bacillithiol transferase</fullName>
    </submittedName>
</protein>
<reference evidence="6 7" key="1">
    <citation type="submission" date="2024-04" db="EMBL/GenBank/DDBJ databases">
        <title>New Clade of Flavobacterium.</title>
        <authorList>
            <person name="Matos L."/>
            <person name="Proenca D.N."/>
            <person name="Fransisco R.M."/>
            <person name="Chung A.P."/>
            <person name="Maccario L."/>
            <person name="Sorensen S.J."/>
            <person name="Morais P.V."/>
        </authorList>
    </citation>
    <scope>NUCLEOTIDE SEQUENCE [LARGE SCALE GENOMIC DNA]</scope>
    <source>
        <strain evidence="6 7">FBOR7N2.3</strain>
    </source>
</reference>
<keyword evidence="3" id="KW-0378">Hydrolase</keyword>
<evidence type="ECO:0000259" key="5">
    <source>
        <dbReference type="Pfam" id="PF12867"/>
    </source>
</evidence>
<sequence>MTLEQLKYPIGQFESPAKITKDILSQWIAAISSFPTRLKNEVNHLTNEQLDTPYRANGWTIRQVIHHCADSHMNSLTRFKLALTEDQPTIKPYYEERWAELLDSKNMPIAPSLKILEGIHERWTVLLNHLTEEQNGRIFIHPEHGKTFRLDENIGVYAWHCKHHLAHITETKKRNNWK</sequence>
<evidence type="ECO:0000313" key="7">
    <source>
        <dbReference type="Proteomes" id="UP001574170"/>
    </source>
</evidence>
<evidence type="ECO:0000256" key="1">
    <source>
        <dbReference type="ARBA" id="ARBA00022490"/>
    </source>
</evidence>
<dbReference type="Pfam" id="PF12867">
    <property type="entry name" value="DinB_2"/>
    <property type="match status" value="1"/>
</dbReference>
<comment type="caution">
    <text evidence="6">The sequence shown here is derived from an EMBL/GenBank/DDBJ whole genome shotgun (WGS) entry which is preliminary data.</text>
</comment>
<keyword evidence="1" id="KW-0963">Cytoplasm</keyword>
<evidence type="ECO:0000256" key="3">
    <source>
        <dbReference type="ARBA" id="ARBA00022801"/>
    </source>
</evidence>
<evidence type="ECO:0000313" key="6">
    <source>
        <dbReference type="EMBL" id="MFA9194624.1"/>
    </source>
</evidence>
<dbReference type="NCBIfam" id="NF009807">
    <property type="entry name" value="PRK13291.1"/>
    <property type="match status" value="1"/>
</dbReference>
<dbReference type="InterPro" id="IPR034660">
    <property type="entry name" value="DinB/YfiT-like"/>
</dbReference>
<dbReference type="InterPro" id="IPR023774">
    <property type="entry name" value="Put_metal_dep_hydrolase_YfiT"/>
</dbReference>
<dbReference type="GO" id="GO:0016740">
    <property type="term" value="F:transferase activity"/>
    <property type="evidence" value="ECO:0007669"/>
    <property type="project" value="UniProtKB-KW"/>
</dbReference>
<dbReference type="RefSeq" id="WP_373391720.1">
    <property type="nucleotide sequence ID" value="NZ_JBCFQK010000012.1"/>
</dbReference>
<proteinExistence type="inferred from homology"/>
<evidence type="ECO:0000256" key="4">
    <source>
        <dbReference type="ARBA" id="ARBA00022833"/>
    </source>
</evidence>
<gene>
    <name evidence="6" type="ORF">AAGV33_09395</name>
</gene>
<dbReference type="Proteomes" id="UP001574170">
    <property type="component" value="Unassembled WGS sequence"/>
</dbReference>
<name>A0ABV4TKW4_9FLAO</name>
<accession>A0ABV4TKW4</accession>
<feature type="domain" description="DinB-like" evidence="5">
    <location>
        <begin position="37"/>
        <end position="168"/>
    </location>
</feature>
<keyword evidence="4" id="KW-0862">Zinc</keyword>
<dbReference type="Gene3D" id="1.20.120.450">
    <property type="entry name" value="dinb family like domain"/>
    <property type="match status" value="1"/>
</dbReference>
<dbReference type="InterPro" id="IPR024775">
    <property type="entry name" value="DinB-like"/>
</dbReference>